<protein>
    <submittedName>
        <fullName evidence="1">Uncharacterized protein</fullName>
    </submittedName>
</protein>
<dbReference type="Proteomes" id="UP001526426">
    <property type="component" value="Unassembled WGS sequence"/>
</dbReference>
<organism evidence="1 2">
    <name type="scientific">Spirulina subsalsa FACHB-351</name>
    <dbReference type="NCBI Taxonomy" id="234711"/>
    <lineage>
        <taxon>Bacteria</taxon>
        <taxon>Bacillati</taxon>
        <taxon>Cyanobacteriota</taxon>
        <taxon>Cyanophyceae</taxon>
        <taxon>Spirulinales</taxon>
        <taxon>Spirulinaceae</taxon>
        <taxon>Spirulina</taxon>
    </lineage>
</organism>
<accession>A0ABT3L6E3</accession>
<dbReference type="EMBL" id="JAIHOM010000056">
    <property type="protein sequence ID" value="MCW6037073.1"/>
    <property type="molecule type" value="Genomic_DNA"/>
</dbReference>
<sequence length="105" mass="11472">MTSKTSHTHPLKTQAITLMSNITSLTITGEQVSKLGSEIHATFAAKNSEKLPCVLNSVEEIGFILQPDDAIQLGRLLMAMGLESQGEQTMEEIQEKLDDLIKSCL</sequence>
<comment type="caution">
    <text evidence="1">The sequence shown here is derived from an EMBL/GenBank/DDBJ whole genome shotgun (WGS) entry which is preliminary data.</text>
</comment>
<reference evidence="1 2" key="1">
    <citation type="submission" date="2021-08" db="EMBL/GenBank/DDBJ databases">
        <title>Draft genome sequence of Spirulina subsalsa with high tolerance to salinity and hype-accumulation of phycocyanin.</title>
        <authorList>
            <person name="Pei H."/>
            <person name="Jiang L."/>
        </authorList>
    </citation>
    <scope>NUCLEOTIDE SEQUENCE [LARGE SCALE GENOMIC DNA]</scope>
    <source>
        <strain evidence="1 2">FACHB-351</strain>
    </source>
</reference>
<evidence type="ECO:0000313" key="1">
    <source>
        <dbReference type="EMBL" id="MCW6037073.1"/>
    </source>
</evidence>
<gene>
    <name evidence="1" type="ORF">K4A83_12460</name>
</gene>
<name>A0ABT3L6E3_9CYAN</name>
<evidence type="ECO:0000313" key="2">
    <source>
        <dbReference type="Proteomes" id="UP001526426"/>
    </source>
</evidence>
<proteinExistence type="predicted"/>
<dbReference type="RefSeq" id="WP_265264905.1">
    <property type="nucleotide sequence ID" value="NZ_JAIHOM010000056.1"/>
</dbReference>
<keyword evidence="2" id="KW-1185">Reference proteome</keyword>